<comment type="caution">
    <text evidence="3">The sequence shown here is derived from an EMBL/GenBank/DDBJ whole genome shotgun (WGS) entry which is preliminary data.</text>
</comment>
<proteinExistence type="predicted"/>
<dbReference type="EMBL" id="JWZT01000699">
    <property type="protein sequence ID" value="KII73715.1"/>
    <property type="molecule type" value="Genomic_DNA"/>
</dbReference>
<gene>
    <name evidence="3" type="ORF">RF11_11013</name>
</gene>
<evidence type="ECO:0000256" key="1">
    <source>
        <dbReference type="SAM" id="MobiDB-lite"/>
    </source>
</evidence>
<accession>A0A0C2NBK2</accession>
<evidence type="ECO:0000313" key="4">
    <source>
        <dbReference type="Proteomes" id="UP000031668"/>
    </source>
</evidence>
<keyword evidence="4" id="KW-1185">Reference proteome</keyword>
<feature type="transmembrane region" description="Helical" evidence="2">
    <location>
        <begin position="76"/>
        <end position="99"/>
    </location>
</feature>
<keyword evidence="2" id="KW-0812">Transmembrane</keyword>
<feature type="region of interest" description="Disordered" evidence="1">
    <location>
        <begin position="255"/>
        <end position="274"/>
    </location>
</feature>
<feature type="compositionally biased region" description="Polar residues" evidence="1">
    <location>
        <begin position="262"/>
        <end position="274"/>
    </location>
</feature>
<protein>
    <submittedName>
        <fullName evidence="3">Uncharacterized protein</fullName>
    </submittedName>
</protein>
<dbReference type="AlphaFoldDB" id="A0A0C2NBK2"/>
<dbReference type="Proteomes" id="UP000031668">
    <property type="component" value="Unassembled WGS sequence"/>
</dbReference>
<sequence length="323" mass="36420">MCIWNTERIVLDINCQVFKSIRSNEIVLKGLLAFNLYNFYVTAQNPLGSSEETLFQVFSGPGSLIGSPGPESPETIVTITITVTLLLIILIDVILCVFLKTGIICFLIHTCFFATVLGPQKYVPLKEQSEQKVEYQSSYVPVLEKDEEAIAATPLLVEYQQYQELSPDDVLFQTADIETDTQVLDIQIPQIRNYKFTIEERRKKNDSERLGSNADDFKALAFPKTTIPILKEGVKSKDGQETPLDRPLEIAIENSRKEKSKYPTNRVASPNSPSLKAVYANDELFEKSAGNKEPGKTNKDDKRWDVFNDSEFEARFEGNGMLV</sequence>
<name>A0A0C2NBK2_THEKT</name>
<reference evidence="3 4" key="1">
    <citation type="journal article" date="2014" name="Genome Biol. Evol.">
        <title>The genome of the myxosporean Thelohanellus kitauei shows adaptations to nutrient acquisition within its fish host.</title>
        <authorList>
            <person name="Yang Y."/>
            <person name="Xiong J."/>
            <person name="Zhou Z."/>
            <person name="Huo F."/>
            <person name="Miao W."/>
            <person name="Ran C."/>
            <person name="Liu Y."/>
            <person name="Zhang J."/>
            <person name="Feng J."/>
            <person name="Wang M."/>
            <person name="Wang M."/>
            <person name="Wang L."/>
            <person name="Yao B."/>
        </authorList>
    </citation>
    <scope>NUCLEOTIDE SEQUENCE [LARGE SCALE GENOMIC DNA]</scope>
    <source>
        <strain evidence="3">Wuqing</strain>
    </source>
</reference>
<keyword evidence="2" id="KW-0472">Membrane</keyword>
<keyword evidence="2" id="KW-1133">Transmembrane helix</keyword>
<organism evidence="3 4">
    <name type="scientific">Thelohanellus kitauei</name>
    <name type="common">Myxosporean</name>
    <dbReference type="NCBI Taxonomy" id="669202"/>
    <lineage>
        <taxon>Eukaryota</taxon>
        <taxon>Metazoa</taxon>
        <taxon>Cnidaria</taxon>
        <taxon>Myxozoa</taxon>
        <taxon>Myxosporea</taxon>
        <taxon>Bivalvulida</taxon>
        <taxon>Platysporina</taxon>
        <taxon>Myxobolidae</taxon>
        <taxon>Thelohanellus</taxon>
    </lineage>
</organism>
<evidence type="ECO:0000313" key="3">
    <source>
        <dbReference type="EMBL" id="KII73715.1"/>
    </source>
</evidence>
<evidence type="ECO:0000256" key="2">
    <source>
        <dbReference type="SAM" id="Phobius"/>
    </source>
</evidence>